<evidence type="ECO:0000256" key="2">
    <source>
        <dbReference type="PROSITE-ProRule" id="PRU00708"/>
    </source>
</evidence>
<feature type="region of interest" description="Disordered" evidence="3">
    <location>
        <begin position="68"/>
        <end position="89"/>
    </location>
</feature>
<accession>A0ABQ8FIV8</accession>
<name>A0ABQ8FIV8_9FUNG</name>
<feature type="repeat" description="PPR" evidence="2">
    <location>
        <begin position="299"/>
        <end position="333"/>
    </location>
</feature>
<organism evidence="4 5">
    <name type="scientific">Batrachochytrium salamandrivorans</name>
    <dbReference type="NCBI Taxonomy" id="1357716"/>
    <lineage>
        <taxon>Eukaryota</taxon>
        <taxon>Fungi</taxon>
        <taxon>Fungi incertae sedis</taxon>
        <taxon>Chytridiomycota</taxon>
        <taxon>Chytridiomycota incertae sedis</taxon>
        <taxon>Chytridiomycetes</taxon>
        <taxon>Rhizophydiales</taxon>
        <taxon>Rhizophydiales incertae sedis</taxon>
        <taxon>Batrachochytrium</taxon>
    </lineage>
</organism>
<protein>
    <recommendedName>
        <fullName evidence="6">Pentacotripeptide-repeat region of PRORP domain-containing protein</fullName>
    </recommendedName>
</protein>
<dbReference type="NCBIfam" id="TIGR00756">
    <property type="entry name" value="PPR"/>
    <property type="match status" value="4"/>
</dbReference>
<gene>
    <name evidence="4" type="ORF">BASA50_003327</name>
</gene>
<evidence type="ECO:0000256" key="3">
    <source>
        <dbReference type="SAM" id="MobiDB-lite"/>
    </source>
</evidence>
<feature type="repeat" description="PPR" evidence="2">
    <location>
        <begin position="483"/>
        <end position="517"/>
    </location>
</feature>
<dbReference type="InterPro" id="IPR002885">
    <property type="entry name" value="PPR_rpt"/>
</dbReference>
<dbReference type="Proteomes" id="UP001648503">
    <property type="component" value="Unassembled WGS sequence"/>
</dbReference>
<evidence type="ECO:0000313" key="4">
    <source>
        <dbReference type="EMBL" id="KAH6599007.1"/>
    </source>
</evidence>
<dbReference type="EMBL" id="JAFCIX010000086">
    <property type="protein sequence ID" value="KAH6599007.1"/>
    <property type="molecule type" value="Genomic_DNA"/>
</dbReference>
<feature type="region of interest" description="Disordered" evidence="3">
    <location>
        <begin position="614"/>
        <end position="642"/>
    </location>
</feature>
<evidence type="ECO:0008006" key="6">
    <source>
        <dbReference type="Google" id="ProtNLM"/>
    </source>
</evidence>
<feature type="repeat" description="PPR" evidence="2">
    <location>
        <begin position="334"/>
        <end position="368"/>
    </location>
</feature>
<feature type="repeat" description="PPR" evidence="2">
    <location>
        <begin position="378"/>
        <end position="412"/>
    </location>
</feature>
<dbReference type="PROSITE" id="PS51375">
    <property type="entry name" value="PPR"/>
    <property type="match status" value="6"/>
</dbReference>
<evidence type="ECO:0000256" key="1">
    <source>
        <dbReference type="ARBA" id="ARBA00022737"/>
    </source>
</evidence>
<dbReference type="Gene3D" id="1.25.40.10">
    <property type="entry name" value="Tetratricopeptide repeat domain"/>
    <property type="match status" value="3"/>
</dbReference>
<keyword evidence="5" id="KW-1185">Reference proteome</keyword>
<dbReference type="Pfam" id="PF13041">
    <property type="entry name" value="PPR_2"/>
    <property type="match status" value="3"/>
</dbReference>
<feature type="repeat" description="PPR" evidence="2">
    <location>
        <begin position="413"/>
        <end position="447"/>
    </location>
</feature>
<proteinExistence type="predicted"/>
<evidence type="ECO:0000313" key="5">
    <source>
        <dbReference type="Proteomes" id="UP001648503"/>
    </source>
</evidence>
<keyword evidence="1" id="KW-0677">Repeat</keyword>
<dbReference type="PANTHER" id="PTHR47941">
    <property type="entry name" value="PENTATRICOPEPTIDE REPEAT-CONTAINING PROTEIN 3, MITOCHONDRIAL"/>
    <property type="match status" value="1"/>
</dbReference>
<reference evidence="4 5" key="1">
    <citation type="submission" date="2021-02" db="EMBL/GenBank/DDBJ databases">
        <title>Variation within the Batrachochytrium salamandrivorans European outbreak.</title>
        <authorList>
            <person name="Kelly M."/>
            <person name="Pasmans F."/>
            <person name="Shea T.P."/>
            <person name="Munoz J.F."/>
            <person name="Carranza S."/>
            <person name="Cuomo C.A."/>
            <person name="Martel A."/>
        </authorList>
    </citation>
    <scope>NUCLEOTIDE SEQUENCE [LARGE SCALE GENOMIC DNA]</scope>
    <source>
        <strain evidence="4 5">AMFP18/2</strain>
    </source>
</reference>
<dbReference type="InterPro" id="IPR011990">
    <property type="entry name" value="TPR-like_helical_dom_sf"/>
</dbReference>
<feature type="compositionally biased region" description="Basic and acidic residues" evidence="3">
    <location>
        <begin position="69"/>
        <end position="87"/>
    </location>
</feature>
<dbReference type="SUPFAM" id="SSF81901">
    <property type="entry name" value="HCP-like"/>
    <property type="match status" value="1"/>
</dbReference>
<feature type="repeat" description="PPR" evidence="2">
    <location>
        <begin position="448"/>
        <end position="482"/>
    </location>
</feature>
<sequence length="716" mass="79996">MSSSMAATGIAASQRILFYAYEKQSLHLLCISSNAMGNTPSTLISSHVHLHPPTRTISIRATREAAATLKDHQAKDTPKPNPERRLPSEFTPSVYLRPSTIPLNAQRICGVLVRALVEGNHIIALEQYYKLVAIRQLDALSIDELQNLFWLLVTHQKLNPDPKVVAELDMLMGTLLNRASADHVRYGGLSMLPPSMFASLMYCHAKLQETDAIERIWEYLLTHGVSVNISIVNIVLECYAAVGNVEKANALLRKCADKNIAKADLRSFVALIDAYANAGQPMSSIQVLERTVQENIPLNIRLFNHVITGLAKDGKMQEINKVLNLMQERKFLPSTVTYNNIIHGCVVAGDYKRATQIFHEMIDDASSSAERNDQCGPDTATFNILMDIFSKQGDYQNSSKMLDEMFKRGVQPTVISFNTVMDACRRAGNLELMQEHFENISKYGLRPSSASYNTLISGYGFNGQMSVAQKLFDQMSLDGVPPSQITFSIMISLNGVYNRYDECLEHFKNMRARGIQPSKYILMQMMQVAIRTRATTAEVRGFFDIARRLNLVTVDLCHLLLLSHLLDDQTSLHEAVEKVYVTEMKPRSMATSIRTLDMVLDSIMRPRELVDKYTRHRSSKDKAHVNPSAESEIKDTEDNDIDSVDPFDPCPTADGTALGVPSFIASGYQAGDDVMADRDERALMSLMKDLVDAGNEIVQKKSYRTKLADAISAIRL</sequence>
<comment type="caution">
    <text evidence="4">The sequence shown here is derived from an EMBL/GenBank/DDBJ whole genome shotgun (WGS) entry which is preliminary data.</text>
</comment>